<protein>
    <submittedName>
        <fullName evidence="5">Acetylxylan esterase</fullName>
    </submittedName>
</protein>
<evidence type="ECO:0000259" key="4">
    <source>
        <dbReference type="Pfam" id="PF22244"/>
    </source>
</evidence>
<dbReference type="GO" id="GO:0052689">
    <property type="term" value="F:carboxylic ester hydrolase activity"/>
    <property type="evidence" value="ECO:0007669"/>
    <property type="project" value="UniProtKB-KW"/>
</dbReference>
<dbReference type="Gene3D" id="3.40.50.1820">
    <property type="entry name" value="alpha/beta hydrolase"/>
    <property type="match status" value="1"/>
</dbReference>
<proteinExistence type="predicted"/>
<evidence type="ECO:0000256" key="2">
    <source>
        <dbReference type="ARBA" id="ARBA00022729"/>
    </source>
</evidence>
<dbReference type="AlphaFoldDB" id="A0A939K3I0"/>
<name>A0A939K3I0_9BACT</name>
<evidence type="ECO:0000313" key="5">
    <source>
        <dbReference type="EMBL" id="MBO0937389.1"/>
    </source>
</evidence>
<comment type="caution">
    <text evidence="5">The sequence shown here is derived from an EMBL/GenBank/DDBJ whole genome shotgun (WGS) entry which is preliminary data.</text>
</comment>
<dbReference type="SUPFAM" id="SSF53474">
    <property type="entry name" value="alpha/beta-Hydrolases"/>
    <property type="match status" value="1"/>
</dbReference>
<keyword evidence="1" id="KW-0719">Serine esterase</keyword>
<dbReference type="InterPro" id="IPR054579">
    <property type="entry name" value="GCE-like_dom"/>
</dbReference>
<organism evidence="5 6">
    <name type="scientific">Fibrella rubiginis</name>
    <dbReference type="NCBI Taxonomy" id="2817060"/>
    <lineage>
        <taxon>Bacteria</taxon>
        <taxon>Pseudomonadati</taxon>
        <taxon>Bacteroidota</taxon>
        <taxon>Cytophagia</taxon>
        <taxon>Cytophagales</taxon>
        <taxon>Spirosomataceae</taxon>
        <taxon>Fibrella</taxon>
    </lineage>
</organism>
<dbReference type="InterPro" id="IPR029058">
    <property type="entry name" value="AB_hydrolase_fold"/>
</dbReference>
<keyword evidence="3" id="KW-0378">Hydrolase</keyword>
<evidence type="ECO:0000256" key="3">
    <source>
        <dbReference type="ARBA" id="ARBA00022801"/>
    </source>
</evidence>
<gene>
    <name evidence="5" type="ORF">J2I47_12605</name>
</gene>
<keyword evidence="2" id="KW-0732">Signal</keyword>
<dbReference type="RefSeq" id="WP_207364926.1">
    <property type="nucleotide sequence ID" value="NZ_JAFMYV010000005.1"/>
</dbReference>
<feature type="domain" description="4-O-methyl-glucuronoyl methylesterase-like" evidence="4">
    <location>
        <begin position="260"/>
        <end position="413"/>
    </location>
</feature>
<sequence length="466" mass="50642">MKQTFITLTCLYLISLLPGELLAQGFGPRTPEQDSLMARQQRKTQADHQLMMTALHISALRPGPSGNPKAPNAANVDEAKATTYTTLPDPLTLKNGQPVSSAKTWWAKRRPELVEDFDREVYGRMPANTPGVRWEVVSQKDTVEGSHPIRLKRLVGHVDNSTYPALTVNIDMVLATPLAATGPVPVMLEFGFRFPPGFRMPQPPTSTTAPAPPSWQQQLLAKGWGYAIIYPTSFQADNGAGLTEGIIGLVNKGKPRQPDDWGTLRAWAWGASRALDYFETDKAVDARQVGIEGLSRFGKAAAVAMAYEPRFAIGFIGSSGEGGVKIHRRTFGEQVENLAGSGEYHWMAGNFIKYAGPLTPNDLPVDAHELVALCAPRPVFISVGSPTVEGQWVDAKGLFLGGAYASPVYELLGKKGLGTMVFPPMETALIDGDIAFRQHSGGHTTGPNWPTFLQFADRYMQVKAGK</sequence>
<accession>A0A939K3I0</accession>
<evidence type="ECO:0000256" key="1">
    <source>
        <dbReference type="ARBA" id="ARBA00022487"/>
    </source>
</evidence>
<evidence type="ECO:0000313" key="6">
    <source>
        <dbReference type="Proteomes" id="UP000664034"/>
    </source>
</evidence>
<reference evidence="5" key="1">
    <citation type="submission" date="2021-03" db="EMBL/GenBank/DDBJ databases">
        <title>Fibrella sp. HMF5335 genome sequencing and assembly.</title>
        <authorList>
            <person name="Kang H."/>
            <person name="Kim H."/>
            <person name="Bae S."/>
            <person name="Joh K."/>
        </authorList>
    </citation>
    <scope>NUCLEOTIDE SEQUENCE</scope>
    <source>
        <strain evidence="5">HMF5335</strain>
    </source>
</reference>
<keyword evidence="6" id="KW-1185">Reference proteome</keyword>
<dbReference type="Pfam" id="PF22244">
    <property type="entry name" value="GCE_fung"/>
    <property type="match status" value="1"/>
</dbReference>
<dbReference type="Proteomes" id="UP000664034">
    <property type="component" value="Unassembled WGS sequence"/>
</dbReference>
<dbReference type="EMBL" id="JAFMYV010000005">
    <property type="protein sequence ID" value="MBO0937389.1"/>
    <property type="molecule type" value="Genomic_DNA"/>
</dbReference>